<keyword evidence="6" id="KW-1185">Reference proteome</keyword>
<gene>
    <name evidence="2" type="ORF">BJG266_LOCUS37214</name>
    <name evidence="3" type="ORF">BJG266_LOCUS37224</name>
    <name evidence="4" type="ORF">QVE165_LOCUS54148</name>
    <name evidence="5" type="ORF">QVE165_LOCUS54158</name>
</gene>
<comment type="caution">
    <text evidence="3">The sequence shown here is derived from an EMBL/GenBank/DDBJ whole genome shotgun (WGS) entry which is preliminary data.</text>
</comment>
<evidence type="ECO:0000313" key="3">
    <source>
        <dbReference type="EMBL" id="CAF1393020.1"/>
    </source>
</evidence>
<dbReference type="EMBL" id="CAJNOM010001534">
    <property type="protein sequence ID" value="CAF1611752.1"/>
    <property type="molecule type" value="Genomic_DNA"/>
</dbReference>
<dbReference type="OrthoDB" id="10035972at2759"/>
<feature type="compositionally biased region" description="Low complexity" evidence="1">
    <location>
        <begin position="45"/>
        <end position="64"/>
    </location>
</feature>
<name>A0A815KGX6_9BILA</name>
<proteinExistence type="predicted"/>
<dbReference type="EMBL" id="CAJNOI010001201">
    <property type="protein sequence ID" value="CAF1393020.1"/>
    <property type="molecule type" value="Genomic_DNA"/>
</dbReference>
<evidence type="ECO:0000313" key="2">
    <source>
        <dbReference type="EMBL" id="CAF1392837.1"/>
    </source>
</evidence>
<dbReference type="EMBL" id="CAJNOI010001200">
    <property type="protein sequence ID" value="CAF1392837.1"/>
    <property type="molecule type" value="Genomic_DNA"/>
</dbReference>
<dbReference type="Proteomes" id="UP000663877">
    <property type="component" value="Unassembled WGS sequence"/>
</dbReference>
<accession>A0A815KGX6</accession>
<organism evidence="3 7">
    <name type="scientific">Adineta steineri</name>
    <dbReference type="NCBI Taxonomy" id="433720"/>
    <lineage>
        <taxon>Eukaryota</taxon>
        <taxon>Metazoa</taxon>
        <taxon>Spiralia</taxon>
        <taxon>Gnathifera</taxon>
        <taxon>Rotifera</taxon>
        <taxon>Eurotatoria</taxon>
        <taxon>Bdelloidea</taxon>
        <taxon>Adinetida</taxon>
        <taxon>Adinetidae</taxon>
        <taxon>Adineta</taxon>
    </lineage>
</organism>
<dbReference type="AlphaFoldDB" id="A0A815KGX6"/>
<evidence type="ECO:0000313" key="7">
    <source>
        <dbReference type="Proteomes" id="UP000663877"/>
    </source>
</evidence>
<evidence type="ECO:0000313" key="5">
    <source>
        <dbReference type="EMBL" id="CAF1611752.1"/>
    </source>
</evidence>
<evidence type="ECO:0000256" key="1">
    <source>
        <dbReference type="SAM" id="MobiDB-lite"/>
    </source>
</evidence>
<protein>
    <submittedName>
        <fullName evidence="3">Uncharacterized protein</fullName>
    </submittedName>
</protein>
<reference evidence="3" key="1">
    <citation type="submission" date="2021-02" db="EMBL/GenBank/DDBJ databases">
        <authorList>
            <person name="Nowell W R."/>
        </authorList>
    </citation>
    <scope>NUCLEOTIDE SEQUENCE</scope>
</reference>
<evidence type="ECO:0000313" key="4">
    <source>
        <dbReference type="EMBL" id="CAF1611703.1"/>
    </source>
</evidence>
<evidence type="ECO:0000313" key="6">
    <source>
        <dbReference type="Proteomes" id="UP000663832"/>
    </source>
</evidence>
<sequence length="447" mass="51654">MFTTNNPSSSLLSSSNNSPLVISLQHDTDGNLMEADSVESVLTRSDNTNQSSNSSSSSSSNITSMNQQTITNQLPLLREQSSIYTLQVEPVPNSSTTKLCLISKYERDIPVYLMVNNCTFEKLIKEQQKNATIHSVNIDILRKIALLIRRAIVTDFEKSIWLTHLQCGTGTSQLCDVNKCPRYSPFILRSIILSTKIIDISETSLTNETYMIVVQTYLQQLESRKQQYATELIKITKNITNYHLMIEPIIEKFIRQQLYPLHIETIYRIKFICCEYEINRLKVVLDESNLENNQMYQITLLCHSLKAYEQSKQELLLLTHCVEENKDLLKMSDMSNRISLSLDIKMMKNTNIRQQFIEQHRKNLNQYQNSIQKSLLDLAKIHMNDKQKLYDDALTNFKQNQQNLPLCQQFNGIIRNTIDLLLLHITESLRALYQLKTFALLGKIPIN</sequence>
<dbReference type="Proteomes" id="UP000663832">
    <property type="component" value="Unassembled WGS sequence"/>
</dbReference>
<feature type="region of interest" description="Disordered" evidence="1">
    <location>
        <begin position="40"/>
        <end position="64"/>
    </location>
</feature>
<dbReference type="EMBL" id="CAJNOM010001533">
    <property type="protein sequence ID" value="CAF1611703.1"/>
    <property type="molecule type" value="Genomic_DNA"/>
</dbReference>